<sequence>MERRNGLLWASTCRRAVFHGLFSAAVFVSTVPGFAASPVTVGGPFSLIEPGGAVVTDAKFRGRWMLVFFGYTSCPSLCPTTLSEIAIALDRLGPEAAKVQPIFITVDPECDTPAVMGQYTGAIDRRILGLSGSGEQIAAVAQKYGAYSDHHLLETGADYIVDHSTYIYVMDPQGKFVRGLRAGMSGDSMADMLRQVMTKHRE</sequence>
<feature type="disulfide bond" description="Redox-active" evidence="4">
    <location>
        <begin position="74"/>
        <end position="78"/>
    </location>
</feature>
<keyword evidence="2 3" id="KW-0186">Copper</keyword>
<dbReference type="Proteomes" id="UP000006180">
    <property type="component" value="Chromosome"/>
</dbReference>
<protein>
    <submittedName>
        <fullName evidence="6">SCO2-like protein</fullName>
    </submittedName>
</protein>
<keyword evidence="5" id="KW-0732">Signal</keyword>
<dbReference type="InterPro" id="IPR036249">
    <property type="entry name" value="Thioredoxin-like_sf"/>
</dbReference>
<dbReference type="PATRIC" id="fig|1185652.3.peg.5875"/>
<feature type="binding site" evidence="3">
    <location>
        <position position="163"/>
    </location>
    <ligand>
        <name>Cu cation</name>
        <dbReference type="ChEBI" id="CHEBI:23378"/>
    </ligand>
</feature>
<evidence type="ECO:0000313" key="6">
    <source>
        <dbReference type="EMBL" id="AFL54176.1"/>
    </source>
</evidence>
<feature type="signal peptide" evidence="5">
    <location>
        <begin position="1"/>
        <end position="35"/>
    </location>
</feature>
<proteinExistence type="inferred from homology"/>
<dbReference type="HOGENOM" id="CLU_050131_3_1_5"/>
<evidence type="ECO:0000313" key="7">
    <source>
        <dbReference type="Proteomes" id="UP000006180"/>
    </source>
</evidence>
<accession>I3XE70</accession>
<feature type="binding site" evidence="3">
    <location>
        <position position="74"/>
    </location>
    <ligand>
        <name>Cu cation</name>
        <dbReference type="ChEBI" id="CHEBI:23378"/>
    </ligand>
</feature>
<organism evidence="6 7">
    <name type="scientific">Sinorhizobium fredii (strain USDA 257)</name>
    <dbReference type="NCBI Taxonomy" id="1185652"/>
    <lineage>
        <taxon>Bacteria</taxon>
        <taxon>Pseudomonadati</taxon>
        <taxon>Pseudomonadota</taxon>
        <taxon>Alphaproteobacteria</taxon>
        <taxon>Hyphomicrobiales</taxon>
        <taxon>Rhizobiaceae</taxon>
        <taxon>Sinorhizobium/Ensifer group</taxon>
        <taxon>Sinorhizobium</taxon>
    </lineage>
</organism>
<dbReference type="KEGG" id="sfd:USDA257_c56630"/>
<reference evidence="6 7" key="1">
    <citation type="journal article" date="2012" name="J. Bacteriol.">
        <title>Complete genome sequence of the broad-host-range strain Sinorhizobium fredii USDA257.</title>
        <authorList>
            <person name="Schuldes J."/>
            <person name="Rodriguez Orbegoso M."/>
            <person name="Schmeisser C."/>
            <person name="Krishnan H.B."/>
            <person name="Daniel R."/>
            <person name="Streit W.R."/>
        </authorList>
    </citation>
    <scope>NUCLEOTIDE SEQUENCE [LARGE SCALE GENOMIC DNA]</scope>
    <source>
        <strain evidence="6 7">USDA 257</strain>
    </source>
</reference>
<keyword evidence="4" id="KW-1015">Disulfide bond</keyword>
<gene>
    <name evidence="6" type="ORF">USDA257_c56630</name>
</gene>
<dbReference type="GO" id="GO:0046872">
    <property type="term" value="F:metal ion binding"/>
    <property type="evidence" value="ECO:0007669"/>
    <property type="project" value="UniProtKB-KW"/>
</dbReference>
<dbReference type="EMBL" id="CP003563">
    <property type="protein sequence ID" value="AFL54176.1"/>
    <property type="molecule type" value="Genomic_DNA"/>
</dbReference>
<evidence type="ECO:0000256" key="1">
    <source>
        <dbReference type="ARBA" id="ARBA00010996"/>
    </source>
</evidence>
<dbReference type="PANTHER" id="PTHR12151:SF25">
    <property type="entry name" value="LINALOOL DEHYDRATASE_ISOMERASE DOMAIN-CONTAINING PROTEIN"/>
    <property type="match status" value="1"/>
</dbReference>
<dbReference type="InterPro" id="IPR003782">
    <property type="entry name" value="SCO1/SenC"/>
</dbReference>
<feature type="chain" id="PRO_5003682391" evidence="5">
    <location>
        <begin position="36"/>
        <end position="202"/>
    </location>
</feature>
<dbReference type="STRING" id="1185652.USDA257_c56630"/>
<evidence type="ECO:0000256" key="4">
    <source>
        <dbReference type="PIRSR" id="PIRSR603782-2"/>
    </source>
</evidence>
<feature type="binding site" evidence="3">
    <location>
        <position position="78"/>
    </location>
    <ligand>
        <name>Cu cation</name>
        <dbReference type="ChEBI" id="CHEBI:23378"/>
    </ligand>
</feature>
<dbReference type="CDD" id="cd02968">
    <property type="entry name" value="SCO"/>
    <property type="match status" value="1"/>
</dbReference>
<keyword evidence="3" id="KW-0479">Metal-binding</keyword>
<dbReference type="PANTHER" id="PTHR12151">
    <property type="entry name" value="ELECTRON TRANSPORT PROTIN SCO1/SENC FAMILY MEMBER"/>
    <property type="match status" value="1"/>
</dbReference>
<dbReference type="RefSeq" id="WP_014766287.1">
    <property type="nucleotide sequence ID" value="NC_018000.1"/>
</dbReference>
<comment type="similarity">
    <text evidence="1">Belongs to the SCO1/2 family.</text>
</comment>
<dbReference type="eggNOG" id="COG1999">
    <property type="taxonomic scope" value="Bacteria"/>
</dbReference>
<name>I3XE70_SINF2</name>
<evidence type="ECO:0000256" key="3">
    <source>
        <dbReference type="PIRSR" id="PIRSR603782-1"/>
    </source>
</evidence>
<dbReference type="Pfam" id="PF02630">
    <property type="entry name" value="SCO1-SenC"/>
    <property type="match status" value="1"/>
</dbReference>
<dbReference type="FunFam" id="3.40.30.10:FF:000013">
    <property type="entry name" value="Blast:Protein SCO1 homolog, mitochondrial"/>
    <property type="match status" value="1"/>
</dbReference>
<dbReference type="SUPFAM" id="SSF52833">
    <property type="entry name" value="Thioredoxin-like"/>
    <property type="match status" value="1"/>
</dbReference>
<evidence type="ECO:0000256" key="2">
    <source>
        <dbReference type="ARBA" id="ARBA00023008"/>
    </source>
</evidence>
<dbReference type="Gene3D" id="3.40.30.10">
    <property type="entry name" value="Glutaredoxin"/>
    <property type="match status" value="1"/>
</dbReference>
<dbReference type="AlphaFoldDB" id="I3XE70"/>
<evidence type="ECO:0000256" key="5">
    <source>
        <dbReference type="SAM" id="SignalP"/>
    </source>
</evidence>